<comment type="caution">
    <text evidence="1">The sequence shown here is derived from an EMBL/GenBank/DDBJ whole genome shotgun (WGS) entry which is preliminary data.</text>
</comment>
<protein>
    <submittedName>
        <fullName evidence="1">Uncharacterized protein</fullName>
    </submittedName>
</protein>
<name>A0AA35RGC4_GEOBA</name>
<gene>
    <name evidence="1" type="ORF">GBAR_LOCUS7142</name>
</gene>
<accession>A0AA35RGC4</accession>
<evidence type="ECO:0000313" key="2">
    <source>
        <dbReference type="Proteomes" id="UP001174909"/>
    </source>
</evidence>
<organism evidence="1 2">
    <name type="scientific">Geodia barretti</name>
    <name type="common">Barrett's horny sponge</name>
    <dbReference type="NCBI Taxonomy" id="519541"/>
    <lineage>
        <taxon>Eukaryota</taxon>
        <taxon>Metazoa</taxon>
        <taxon>Porifera</taxon>
        <taxon>Demospongiae</taxon>
        <taxon>Heteroscleromorpha</taxon>
        <taxon>Tetractinellida</taxon>
        <taxon>Astrophorina</taxon>
        <taxon>Geodiidae</taxon>
        <taxon>Geodia</taxon>
    </lineage>
</organism>
<proteinExistence type="predicted"/>
<dbReference type="EMBL" id="CASHTH010001072">
    <property type="protein sequence ID" value="CAI8010970.1"/>
    <property type="molecule type" value="Genomic_DNA"/>
</dbReference>
<sequence>MHSGRLTTNMIMDNVLNSMILPTLAPPTIDPRKKRAVVTSSFNTEQRCHYFTTSSLATSLTALGFTSQGAVIVTTPGLEEVRVIGNIRGEKLYRAVNPPAGQWSICVETGTLTISLDITNSIHSIFKFLKSDEDSFSVRSSPPPPACTEDRVSIETSKIANIRSPSLQLVIMRAEKFSQQLLSSVVLIDCWGMFHSLRPQSATG</sequence>
<keyword evidence="2" id="KW-1185">Reference proteome</keyword>
<dbReference type="AlphaFoldDB" id="A0AA35RGC4"/>
<dbReference type="Proteomes" id="UP001174909">
    <property type="component" value="Unassembled WGS sequence"/>
</dbReference>
<evidence type="ECO:0000313" key="1">
    <source>
        <dbReference type="EMBL" id="CAI8010970.1"/>
    </source>
</evidence>
<reference evidence="1" key="1">
    <citation type="submission" date="2023-03" db="EMBL/GenBank/DDBJ databases">
        <authorList>
            <person name="Steffen K."/>
            <person name="Cardenas P."/>
        </authorList>
    </citation>
    <scope>NUCLEOTIDE SEQUENCE</scope>
</reference>